<reference evidence="1" key="1">
    <citation type="submission" date="2013-08" db="EMBL/GenBank/DDBJ databases">
        <authorList>
            <person name="Mendez C."/>
            <person name="Richter M."/>
            <person name="Ferrer M."/>
            <person name="Sanchez J."/>
        </authorList>
    </citation>
    <scope>NUCLEOTIDE SEQUENCE</scope>
</reference>
<comment type="caution">
    <text evidence="1">The sequence shown here is derived from an EMBL/GenBank/DDBJ whole genome shotgun (WGS) entry which is preliminary data.</text>
</comment>
<reference evidence="1" key="2">
    <citation type="journal article" date="2014" name="ISME J.">
        <title>Microbial stratification in low pH oxic and suboxic macroscopic growths along an acid mine drainage.</title>
        <authorList>
            <person name="Mendez-Garcia C."/>
            <person name="Mesa V."/>
            <person name="Sprenger R.R."/>
            <person name="Richter M."/>
            <person name="Diez M.S."/>
            <person name="Solano J."/>
            <person name="Bargiela R."/>
            <person name="Golyshina O.V."/>
            <person name="Manteca A."/>
            <person name="Ramos J.L."/>
            <person name="Gallego J.R."/>
            <person name="Llorente I."/>
            <person name="Martins Dos Santos V.A."/>
            <person name="Jensen O.N."/>
            <person name="Pelaez A.I."/>
            <person name="Sanchez J."/>
            <person name="Ferrer M."/>
        </authorList>
    </citation>
    <scope>NUCLEOTIDE SEQUENCE</scope>
</reference>
<dbReference type="EMBL" id="AUZY01008036">
    <property type="protein sequence ID" value="EQD47598.1"/>
    <property type="molecule type" value="Genomic_DNA"/>
</dbReference>
<name>T0ZSH7_9ZZZZ</name>
<proteinExistence type="predicted"/>
<accession>T0ZSH7</accession>
<sequence>MTQVLEILRRWLRGDAGVRAVAQGAGVDRKTAQRYIDVAQELGLERSGGDEQLTDEFVGRVREVVRPSRAGAHGTSWEVLTTHEEQIKQWVDDDLSVAKIGDLLTRRGVQVP</sequence>
<protein>
    <submittedName>
        <fullName evidence="1">Transposase</fullName>
    </submittedName>
</protein>
<feature type="non-terminal residue" evidence="1">
    <location>
        <position position="112"/>
    </location>
</feature>
<evidence type="ECO:0000313" key="1">
    <source>
        <dbReference type="EMBL" id="EQD47598.1"/>
    </source>
</evidence>
<organism evidence="1">
    <name type="scientific">mine drainage metagenome</name>
    <dbReference type="NCBI Taxonomy" id="410659"/>
    <lineage>
        <taxon>unclassified sequences</taxon>
        <taxon>metagenomes</taxon>
        <taxon>ecological metagenomes</taxon>
    </lineage>
</organism>
<gene>
    <name evidence="1" type="ORF">B1B_12273</name>
</gene>
<dbReference type="AlphaFoldDB" id="T0ZSH7"/>